<reference evidence="1" key="1">
    <citation type="journal article" date="2014" name="Front. Microbiol.">
        <title>High frequency of phylogenetically diverse reductive dehalogenase-homologous genes in deep subseafloor sedimentary metagenomes.</title>
        <authorList>
            <person name="Kawai M."/>
            <person name="Futagami T."/>
            <person name="Toyoda A."/>
            <person name="Takaki Y."/>
            <person name="Nishi S."/>
            <person name="Hori S."/>
            <person name="Arai W."/>
            <person name="Tsubouchi T."/>
            <person name="Morono Y."/>
            <person name="Uchiyama I."/>
            <person name="Ito T."/>
            <person name="Fujiyama A."/>
            <person name="Inagaki F."/>
            <person name="Takami H."/>
        </authorList>
    </citation>
    <scope>NUCLEOTIDE SEQUENCE</scope>
    <source>
        <strain evidence="1">Expedition CK06-06</strain>
    </source>
</reference>
<accession>X0Y8Y4</accession>
<evidence type="ECO:0000313" key="1">
    <source>
        <dbReference type="EMBL" id="GAG52260.1"/>
    </source>
</evidence>
<comment type="caution">
    <text evidence="1">The sequence shown here is derived from an EMBL/GenBank/DDBJ whole genome shotgun (WGS) entry which is preliminary data.</text>
</comment>
<name>X0Y8Y4_9ZZZZ</name>
<gene>
    <name evidence="1" type="ORF">S01H1_81143</name>
</gene>
<proteinExistence type="predicted"/>
<dbReference type="AlphaFoldDB" id="X0Y8Y4"/>
<protein>
    <submittedName>
        <fullName evidence="1">Uncharacterized protein</fullName>
    </submittedName>
</protein>
<dbReference type="EMBL" id="BARS01054880">
    <property type="protein sequence ID" value="GAG52260.1"/>
    <property type="molecule type" value="Genomic_DNA"/>
</dbReference>
<organism evidence="1">
    <name type="scientific">marine sediment metagenome</name>
    <dbReference type="NCBI Taxonomy" id="412755"/>
    <lineage>
        <taxon>unclassified sequences</taxon>
        <taxon>metagenomes</taxon>
        <taxon>ecological metagenomes</taxon>
    </lineage>
</organism>
<feature type="non-terminal residue" evidence="1">
    <location>
        <position position="41"/>
    </location>
</feature>
<sequence>MSQCKDCRYLVLRGIELPDYPWCQYHHSETTFGFSCDDFMP</sequence>